<sequence>MMDAPADGASPAIPGFVFQPPPSPPGVLFWEHPGEDRSAWGSGTGGMMQNPLLEGARQRNKIVSGSLLRCLSEIV</sequence>
<name>A0A8X6JBN1_9ARAC</name>
<dbReference type="AlphaFoldDB" id="A0A8X6JBN1"/>
<dbReference type="EMBL" id="BMAV01027052">
    <property type="protein sequence ID" value="GFS55789.1"/>
    <property type="molecule type" value="Genomic_DNA"/>
</dbReference>
<gene>
    <name evidence="1" type="ORF">TNIN_307641</name>
</gene>
<evidence type="ECO:0000313" key="2">
    <source>
        <dbReference type="Proteomes" id="UP000886998"/>
    </source>
</evidence>
<keyword evidence="2" id="KW-1185">Reference proteome</keyword>
<reference evidence="1" key="1">
    <citation type="submission" date="2020-08" db="EMBL/GenBank/DDBJ databases">
        <title>Multicomponent nature underlies the extraordinary mechanical properties of spider dragline silk.</title>
        <authorList>
            <person name="Kono N."/>
            <person name="Nakamura H."/>
            <person name="Mori M."/>
            <person name="Yoshida Y."/>
            <person name="Ohtoshi R."/>
            <person name="Malay A.D."/>
            <person name="Moran D.A.P."/>
            <person name="Tomita M."/>
            <person name="Numata K."/>
            <person name="Arakawa K."/>
        </authorList>
    </citation>
    <scope>NUCLEOTIDE SEQUENCE</scope>
</reference>
<protein>
    <submittedName>
        <fullName evidence="1">Uncharacterized protein</fullName>
    </submittedName>
</protein>
<proteinExistence type="predicted"/>
<comment type="caution">
    <text evidence="1">The sequence shown here is derived from an EMBL/GenBank/DDBJ whole genome shotgun (WGS) entry which is preliminary data.</text>
</comment>
<accession>A0A8X6JBN1</accession>
<dbReference type="Proteomes" id="UP000886998">
    <property type="component" value="Unassembled WGS sequence"/>
</dbReference>
<evidence type="ECO:0000313" key="1">
    <source>
        <dbReference type="EMBL" id="GFS55789.1"/>
    </source>
</evidence>
<organism evidence="1 2">
    <name type="scientific">Trichonephila inaurata madagascariensis</name>
    <dbReference type="NCBI Taxonomy" id="2747483"/>
    <lineage>
        <taxon>Eukaryota</taxon>
        <taxon>Metazoa</taxon>
        <taxon>Ecdysozoa</taxon>
        <taxon>Arthropoda</taxon>
        <taxon>Chelicerata</taxon>
        <taxon>Arachnida</taxon>
        <taxon>Araneae</taxon>
        <taxon>Araneomorphae</taxon>
        <taxon>Entelegynae</taxon>
        <taxon>Araneoidea</taxon>
        <taxon>Nephilidae</taxon>
        <taxon>Trichonephila</taxon>
        <taxon>Trichonephila inaurata</taxon>
    </lineage>
</organism>